<reference evidence="17 18" key="1">
    <citation type="submission" date="2020-01" db="EMBL/GenBank/DDBJ databases">
        <title>Whole genome and functional gene identification of agarase of Vibrio HN897.</title>
        <authorList>
            <person name="Liu Y."/>
            <person name="Zhao Z."/>
        </authorList>
    </citation>
    <scope>NUCLEOTIDE SEQUENCE [LARGE SCALE GENOMIC DNA]</scope>
    <source>
        <strain evidence="17 18">HN897</strain>
    </source>
</reference>
<evidence type="ECO:0000256" key="12">
    <source>
        <dbReference type="ARBA" id="ARBA00023136"/>
    </source>
</evidence>
<dbReference type="Pfam" id="PF06293">
    <property type="entry name" value="Kdo"/>
    <property type="match status" value="1"/>
</dbReference>
<evidence type="ECO:0000256" key="7">
    <source>
        <dbReference type="ARBA" id="ARBA00022679"/>
    </source>
</evidence>
<keyword evidence="12 15" id="KW-0472">Membrane</keyword>
<evidence type="ECO:0000259" key="16">
    <source>
        <dbReference type="PROSITE" id="PS50011"/>
    </source>
</evidence>
<evidence type="ECO:0000313" key="18">
    <source>
        <dbReference type="Proteomes" id="UP000464262"/>
    </source>
</evidence>
<keyword evidence="10 15" id="KW-0067">ATP-binding</keyword>
<keyword evidence="7 15" id="KW-0808">Transferase</keyword>
<sequence>MLKYKQVNNTHYWYNPDLLTEEVECAFDMNFWKNQEAVVGSAQGRGTTWFVRGLAGEFAIRHYRRGGLFGKLVRDSYLNLGLKRTRSYQELEILQRLSDAGVNVPSPVAAKVTQGLITYTADIITGRISGAKDLYTLLGKPIETEVDFYAIGEQIRKMHDVGVNHTDLNIHNILIDASRAVWIIDFDKCYFHSGDHWKKSNMDRLFRSFKKEAEKGAIQYHSSQIDALLAGYRAPTQGE</sequence>
<feature type="domain" description="Protein kinase" evidence="16">
    <location>
        <begin position="1"/>
        <end position="239"/>
    </location>
</feature>
<dbReference type="RefSeq" id="WP_164649669.1">
    <property type="nucleotide sequence ID" value="NZ_CP047475.1"/>
</dbReference>
<evidence type="ECO:0000256" key="2">
    <source>
        <dbReference type="ARBA" id="ARBA00004713"/>
    </source>
</evidence>
<keyword evidence="6 15" id="KW-0997">Cell inner membrane</keyword>
<evidence type="ECO:0000256" key="1">
    <source>
        <dbReference type="ARBA" id="ARBA00004515"/>
    </source>
</evidence>
<organism evidence="17 18">
    <name type="scientific">Vibrio astriarenae</name>
    <dbReference type="NCBI Taxonomy" id="1481923"/>
    <lineage>
        <taxon>Bacteria</taxon>
        <taxon>Pseudomonadati</taxon>
        <taxon>Pseudomonadota</taxon>
        <taxon>Gammaproteobacteria</taxon>
        <taxon>Vibrionales</taxon>
        <taxon>Vibrionaceae</taxon>
        <taxon>Vibrio</taxon>
    </lineage>
</organism>
<evidence type="ECO:0000256" key="6">
    <source>
        <dbReference type="ARBA" id="ARBA00022519"/>
    </source>
</evidence>
<gene>
    <name evidence="15" type="primary">kdkA</name>
    <name evidence="17" type="ORF">GT360_13665</name>
</gene>
<evidence type="ECO:0000256" key="15">
    <source>
        <dbReference type="HAMAP-Rule" id="MF_00521"/>
    </source>
</evidence>
<keyword evidence="5 15" id="KW-1003">Cell membrane</keyword>
<evidence type="ECO:0000256" key="3">
    <source>
        <dbReference type="ARBA" id="ARBA00010327"/>
    </source>
</evidence>
<keyword evidence="8 15" id="KW-0547">Nucleotide-binding</keyword>
<dbReference type="AlphaFoldDB" id="A0A7Z2T5M0"/>
<evidence type="ECO:0000313" key="17">
    <source>
        <dbReference type="EMBL" id="QIA64767.1"/>
    </source>
</evidence>
<dbReference type="Gene3D" id="1.10.510.10">
    <property type="entry name" value="Transferase(Phosphotransferase) domain 1"/>
    <property type="match status" value="1"/>
</dbReference>
<dbReference type="UniPathway" id="UPA00958"/>
<dbReference type="PROSITE" id="PS50011">
    <property type="entry name" value="PROTEIN_KINASE_DOM"/>
    <property type="match status" value="1"/>
</dbReference>
<dbReference type="Proteomes" id="UP000464262">
    <property type="component" value="Chromosome 1"/>
</dbReference>
<dbReference type="EC" id="2.7.1.166" evidence="4 15"/>
<dbReference type="GO" id="GO:0004672">
    <property type="term" value="F:protein kinase activity"/>
    <property type="evidence" value="ECO:0007669"/>
    <property type="project" value="InterPro"/>
</dbReference>
<dbReference type="HAMAP" id="MF_00521">
    <property type="entry name" value="KDO_kinase"/>
    <property type="match status" value="1"/>
</dbReference>
<accession>A0A7Z2T5M0</accession>
<dbReference type="InterPro" id="IPR000719">
    <property type="entry name" value="Prot_kinase_dom"/>
</dbReference>
<dbReference type="GO" id="GO:0009244">
    <property type="term" value="P:lipopolysaccharide core region biosynthetic process"/>
    <property type="evidence" value="ECO:0007669"/>
    <property type="project" value="UniProtKB-UniRule"/>
</dbReference>
<dbReference type="SUPFAM" id="SSF56112">
    <property type="entry name" value="Protein kinase-like (PK-like)"/>
    <property type="match status" value="1"/>
</dbReference>
<dbReference type="KEGG" id="vas:GT360_13665"/>
<proteinExistence type="inferred from homology"/>
<protein>
    <recommendedName>
        <fullName evidence="13 15">3-deoxy-D-manno-octulosonic acid kinase</fullName>
        <shortName evidence="15">Kdo kinase</shortName>
        <ecNumber evidence="4 15">2.7.1.166</ecNumber>
    </recommendedName>
</protein>
<keyword evidence="9 15" id="KW-0418">Kinase</keyword>
<dbReference type="InterPro" id="IPR011009">
    <property type="entry name" value="Kinase-like_dom_sf"/>
</dbReference>
<name>A0A7Z2T5M0_9VIBR</name>
<dbReference type="NCBIfam" id="NF002475">
    <property type="entry name" value="PRK01723.1"/>
    <property type="match status" value="1"/>
</dbReference>
<dbReference type="EMBL" id="CP047475">
    <property type="protein sequence ID" value="QIA64767.1"/>
    <property type="molecule type" value="Genomic_DNA"/>
</dbReference>
<keyword evidence="11 15" id="KW-0448">Lipopolysaccharide biosynthesis</keyword>
<evidence type="ECO:0000256" key="8">
    <source>
        <dbReference type="ARBA" id="ARBA00022741"/>
    </source>
</evidence>
<evidence type="ECO:0000256" key="5">
    <source>
        <dbReference type="ARBA" id="ARBA00022475"/>
    </source>
</evidence>
<evidence type="ECO:0000256" key="9">
    <source>
        <dbReference type="ARBA" id="ARBA00022777"/>
    </source>
</evidence>
<evidence type="ECO:0000256" key="11">
    <source>
        <dbReference type="ARBA" id="ARBA00022985"/>
    </source>
</evidence>
<comment type="similarity">
    <text evidence="3 15">Belongs to the protein kinase superfamily. KdkA/RfaP family.</text>
</comment>
<comment type="subcellular location">
    <subcellularLocation>
        <location evidence="1 15">Cell inner membrane</location>
        <topology evidence="1 15">Peripheral membrane protein</topology>
        <orientation evidence="1 15">Cytoplasmic side</orientation>
    </subcellularLocation>
</comment>
<feature type="active site" evidence="15">
    <location>
        <position position="167"/>
    </location>
</feature>
<dbReference type="InterPro" id="IPR022826">
    <property type="entry name" value="KDO_kinase"/>
</dbReference>
<keyword evidence="18" id="KW-1185">Reference proteome</keyword>
<comment type="function">
    <text evidence="15">Catalyzes the ATP-dependent phosphorylation of the 3-deoxy-D-manno-octulosonic acid (Kdo) residue in Kdo-lipid IV(A) at the 4-OH position.</text>
</comment>
<comment type="pathway">
    <text evidence="2 15">Bacterial outer membrane biogenesis; LPS core biosynthesis.</text>
</comment>
<dbReference type="GO" id="GO:0005524">
    <property type="term" value="F:ATP binding"/>
    <property type="evidence" value="ECO:0007669"/>
    <property type="project" value="UniProtKB-UniRule"/>
</dbReference>
<evidence type="ECO:0000256" key="4">
    <source>
        <dbReference type="ARBA" id="ARBA00011988"/>
    </source>
</evidence>
<evidence type="ECO:0000256" key="10">
    <source>
        <dbReference type="ARBA" id="ARBA00022840"/>
    </source>
</evidence>
<evidence type="ECO:0000256" key="14">
    <source>
        <dbReference type="ARBA" id="ARBA00034417"/>
    </source>
</evidence>
<dbReference type="GO" id="GO:0005886">
    <property type="term" value="C:plasma membrane"/>
    <property type="evidence" value="ECO:0007669"/>
    <property type="project" value="UniProtKB-SubCell"/>
</dbReference>
<comment type="catalytic activity">
    <reaction evidence="14 15">
        <text>an alpha-Kdo-(2-&gt;6)-lipid IVA + ATP = a 4-O-phospho-alpha-Kdo-(2-&gt;6)-lipid IVA + ADP + H(+)</text>
        <dbReference type="Rhea" id="RHEA:74271"/>
        <dbReference type="ChEBI" id="CHEBI:15378"/>
        <dbReference type="ChEBI" id="CHEBI:30616"/>
        <dbReference type="ChEBI" id="CHEBI:176428"/>
        <dbReference type="ChEBI" id="CHEBI:193140"/>
        <dbReference type="ChEBI" id="CHEBI:456216"/>
        <dbReference type="EC" id="2.7.1.166"/>
    </reaction>
</comment>
<evidence type="ECO:0000256" key="13">
    <source>
        <dbReference type="ARBA" id="ARBA00029511"/>
    </source>
</evidence>